<evidence type="ECO:0008006" key="3">
    <source>
        <dbReference type="Google" id="ProtNLM"/>
    </source>
</evidence>
<proteinExistence type="predicted"/>
<dbReference type="Pfam" id="PF10143">
    <property type="entry name" value="PhosphMutase"/>
    <property type="match status" value="1"/>
</dbReference>
<dbReference type="Proteomes" id="UP000308430">
    <property type="component" value="Unassembled WGS sequence"/>
</dbReference>
<keyword evidence="2" id="KW-1185">Reference proteome</keyword>
<dbReference type="GO" id="GO:0004619">
    <property type="term" value="F:phosphoglycerate mutase activity"/>
    <property type="evidence" value="ECO:0007669"/>
    <property type="project" value="InterPro"/>
</dbReference>
<evidence type="ECO:0000313" key="1">
    <source>
        <dbReference type="EMBL" id="THF67095.1"/>
    </source>
</evidence>
<evidence type="ECO:0000313" key="2">
    <source>
        <dbReference type="Proteomes" id="UP000308430"/>
    </source>
</evidence>
<dbReference type="InterPro" id="IPR004456">
    <property type="entry name" value="Pglycerate_mutase_ApgM"/>
</dbReference>
<dbReference type="AlphaFoldDB" id="A0A4S4B3F9"/>
<name>A0A4S4B3F9_9RHOO</name>
<dbReference type="PIRSF" id="PIRSF015283">
    <property type="entry name" value="Regulatory_RpfE"/>
    <property type="match status" value="1"/>
</dbReference>
<reference evidence="1 2" key="1">
    <citation type="submission" date="2019-04" db="EMBL/GenBank/DDBJ databases">
        <title>Azoarcus nasutitermitis sp. nov. isolated from termite nest.</title>
        <authorList>
            <person name="Lin S.-Y."/>
            <person name="Hameed A."/>
            <person name="Hsu Y.-H."/>
            <person name="Young C.-C."/>
        </authorList>
    </citation>
    <scope>NUCLEOTIDE SEQUENCE [LARGE SCALE GENOMIC DNA]</scope>
    <source>
        <strain evidence="1 2">CC-YHH838</strain>
    </source>
</reference>
<dbReference type="OrthoDB" id="5295974at2"/>
<protein>
    <recommendedName>
        <fullName evidence="3">Phosphoglycerate mutase</fullName>
    </recommendedName>
</protein>
<dbReference type="EMBL" id="SSOC01000001">
    <property type="protein sequence ID" value="THF67095.1"/>
    <property type="molecule type" value="Genomic_DNA"/>
</dbReference>
<sequence length="346" mass="37401">MTLHLVLPGLLWPGAQTLAPAAGLALPALERLLGLARARRGTPADAQTWLLEAHGLDAARTSAAALRRLGETTLPGPAADDTWLCADPVNLRFAREHLILADAATLDITVEEAAALVGTLNESFADLGRFEAATAQRWYLRPATPPAARFVALHDAVGRPLARSLPQGEDAAHWQRAASEIQIVLHNHPVNRAREEAGQPLINSLWLWGAGRAPEHARPPAGQPRALHADGPFARGLASAAGYTATTPDLATALAQPTLAVLERLAQPAMHLDLEGWRAALAELERGWFAPLLDALRHGRLRQLTLVVPDERATLEFTLNARDPWKFWRRPLSLDALHKSLPTPEA</sequence>
<accession>A0A4S4B3F9</accession>
<organism evidence="1 2">
    <name type="scientific">Pseudothauera nasutitermitis</name>
    <dbReference type="NCBI Taxonomy" id="2565930"/>
    <lineage>
        <taxon>Bacteria</taxon>
        <taxon>Pseudomonadati</taxon>
        <taxon>Pseudomonadota</taxon>
        <taxon>Betaproteobacteria</taxon>
        <taxon>Rhodocyclales</taxon>
        <taxon>Zoogloeaceae</taxon>
        <taxon>Pseudothauera</taxon>
    </lineage>
</organism>
<gene>
    <name evidence="1" type="ORF">E6C76_01530</name>
</gene>
<dbReference type="InterPro" id="IPR016631">
    <property type="entry name" value="Regulatory_RpfE"/>
</dbReference>
<comment type="caution">
    <text evidence="1">The sequence shown here is derived from an EMBL/GenBank/DDBJ whole genome shotgun (WGS) entry which is preliminary data.</text>
</comment>